<evidence type="ECO:0000256" key="2">
    <source>
        <dbReference type="ARBA" id="ARBA00023315"/>
    </source>
</evidence>
<proteinExistence type="predicted"/>
<gene>
    <name evidence="4" type="ORF">Apa02nite_045820</name>
</gene>
<dbReference type="Proteomes" id="UP000624709">
    <property type="component" value="Unassembled WGS sequence"/>
</dbReference>
<dbReference type="EMBL" id="BOMS01000064">
    <property type="protein sequence ID" value="GIE68474.1"/>
    <property type="molecule type" value="Genomic_DNA"/>
</dbReference>
<sequence length="188" mass="19896">MTTIRLFRPDDAVAVAELITRCLREVNSRDYPAELIDRMCAHFNPLRMLELSQQRQIFVAQQATPAPPTSAGLVGAGGGLVGAASGAGLAGAASSEGLVGAGGGLVGTVSRDGNKVFTMFVHPRAHGQGVGRQLMTHIEDLAAADGFDHMETGASITGHGFYQRIGYTDVRVSDTDFGINYILRKPLR</sequence>
<dbReference type="InterPro" id="IPR000182">
    <property type="entry name" value="GNAT_dom"/>
</dbReference>
<dbReference type="InterPro" id="IPR050832">
    <property type="entry name" value="Bact_Acetyltransf"/>
</dbReference>
<name>A0ABQ4BCU9_9ACTN</name>
<evidence type="ECO:0000313" key="5">
    <source>
        <dbReference type="Proteomes" id="UP000624709"/>
    </source>
</evidence>
<evidence type="ECO:0000313" key="4">
    <source>
        <dbReference type="EMBL" id="GIE68474.1"/>
    </source>
</evidence>
<dbReference type="PROSITE" id="PS51186">
    <property type="entry name" value="GNAT"/>
    <property type="match status" value="1"/>
</dbReference>
<protein>
    <submittedName>
        <fullName evidence="4">N-acetyltransferase</fullName>
    </submittedName>
</protein>
<dbReference type="PANTHER" id="PTHR43877">
    <property type="entry name" value="AMINOALKYLPHOSPHONATE N-ACETYLTRANSFERASE-RELATED-RELATED"/>
    <property type="match status" value="1"/>
</dbReference>
<comment type="caution">
    <text evidence="4">The sequence shown here is derived from an EMBL/GenBank/DDBJ whole genome shotgun (WGS) entry which is preliminary data.</text>
</comment>
<dbReference type="InterPro" id="IPR016181">
    <property type="entry name" value="Acyl_CoA_acyltransferase"/>
</dbReference>
<evidence type="ECO:0000259" key="3">
    <source>
        <dbReference type="PROSITE" id="PS51186"/>
    </source>
</evidence>
<dbReference type="Pfam" id="PF13673">
    <property type="entry name" value="Acetyltransf_10"/>
    <property type="match status" value="1"/>
</dbReference>
<feature type="domain" description="N-acetyltransferase" evidence="3">
    <location>
        <begin position="2"/>
        <end position="188"/>
    </location>
</feature>
<keyword evidence="2" id="KW-0012">Acyltransferase</keyword>
<dbReference type="CDD" id="cd04301">
    <property type="entry name" value="NAT_SF"/>
    <property type="match status" value="1"/>
</dbReference>
<keyword evidence="1" id="KW-0808">Transferase</keyword>
<keyword evidence="5" id="KW-1185">Reference proteome</keyword>
<dbReference type="SUPFAM" id="SSF55729">
    <property type="entry name" value="Acyl-CoA N-acyltransferases (Nat)"/>
    <property type="match status" value="1"/>
</dbReference>
<accession>A0ABQ4BCU9</accession>
<reference evidence="4 5" key="1">
    <citation type="submission" date="2021-01" db="EMBL/GenBank/DDBJ databases">
        <title>Whole genome shotgun sequence of Actinoplanes palleronii NBRC 14916.</title>
        <authorList>
            <person name="Komaki H."/>
            <person name="Tamura T."/>
        </authorList>
    </citation>
    <scope>NUCLEOTIDE SEQUENCE [LARGE SCALE GENOMIC DNA]</scope>
    <source>
        <strain evidence="4 5">NBRC 14916</strain>
    </source>
</reference>
<dbReference type="Gene3D" id="3.40.630.30">
    <property type="match status" value="1"/>
</dbReference>
<organism evidence="4 5">
    <name type="scientific">Actinoplanes palleronii</name>
    <dbReference type="NCBI Taxonomy" id="113570"/>
    <lineage>
        <taxon>Bacteria</taxon>
        <taxon>Bacillati</taxon>
        <taxon>Actinomycetota</taxon>
        <taxon>Actinomycetes</taxon>
        <taxon>Micromonosporales</taxon>
        <taxon>Micromonosporaceae</taxon>
        <taxon>Actinoplanes</taxon>
    </lineage>
</organism>
<dbReference type="PANTHER" id="PTHR43877:SF1">
    <property type="entry name" value="ACETYLTRANSFERASE"/>
    <property type="match status" value="1"/>
</dbReference>
<dbReference type="RefSeq" id="WP_203826801.1">
    <property type="nucleotide sequence ID" value="NZ_BAAATY010000012.1"/>
</dbReference>
<evidence type="ECO:0000256" key="1">
    <source>
        <dbReference type="ARBA" id="ARBA00022679"/>
    </source>
</evidence>